<dbReference type="AlphaFoldDB" id="A0A0C3A9A4"/>
<organism evidence="1 2">
    <name type="scientific">Scleroderma citrinum Foug A</name>
    <dbReference type="NCBI Taxonomy" id="1036808"/>
    <lineage>
        <taxon>Eukaryota</taxon>
        <taxon>Fungi</taxon>
        <taxon>Dikarya</taxon>
        <taxon>Basidiomycota</taxon>
        <taxon>Agaricomycotina</taxon>
        <taxon>Agaricomycetes</taxon>
        <taxon>Agaricomycetidae</taxon>
        <taxon>Boletales</taxon>
        <taxon>Sclerodermatineae</taxon>
        <taxon>Sclerodermataceae</taxon>
        <taxon>Scleroderma</taxon>
    </lineage>
</organism>
<proteinExistence type="predicted"/>
<dbReference type="EMBL" id="KN822051">
    <property type="protein sequence ID" value="KIM61462.1"/>
    <property type="molecule type" value="Genomic_DNA"/>
</dbReference>
<protein>
    <submittedName>
        <fullName evidence="1">Uncharacterized protein</fullName>
    </submittedName>
</protein>
<sequence>MLTGFPKQMLTIIPPNSHATYEQLSAAFTCLLRRHSSGCPPAPLANAGYFRHNMTGLLTPSTENDYHCYVFPGLGLRLKPLEVM</sequence>
<evidence type="ECO:0000313" key="1">
    <source>
        <dbReference type="EMBL" id="KIM61462.1"/>
    </source>
</evidence>
<dbReference type="HOGENOM" id="CLU_2528799_0_0_1"/>
<reference evidence="2" key="2">
    <citation type="submission" date="2015-01" db="EMBL/GenBank/DDBJ databases">
        <title>Evolutionary Origins and Diversification of the Mycorrhizal Mutualists.</title>
        <authorList>
            <consortium name="DOE Joint Genome Institute"/>
            <consortium name="Mycorrhizal Genomics Consortium"/>
            <person name="Kohler A."/>
            <person name="Kuo A."/>
            <person name="Nagy L.G."/>
            <person name="Floudas D."/>
            <person name="Copeland A."/>
            <person name="Barry K.W."/>
            <person name="Cichocki N."/>
            <person name="Veneault-Fourrey C."/>
            <person name="LaButti K."/>
            <person name="Lindquist E.A."/>
            <person name="Lipzen A."/>
            <person name="Lundell T."/>
            <person name="Morin E."/>
            <person name="Murat C."/>
            <person name="Riley R."/>
            <person name="Ohm R."/>
            <person name="Sun H."/>
            <person name="Tunlid A."/>
            <person name="Henrissat B."/>
            <person name="Grigoriev I.V."/>
            <person name="Hibbett D.S."/>
            <person name="Martin F."/>
        </authorList>
    </citation>
    <scope>NUCLEOTIDE SEQUENCE [LARGE SCALE GENOMIC DNA]</scope>
    <source>
        <strain evidence="2">Foug A</strain>
    </source>
</reference>
<name>A0A0C3A9A4_9AGAM</name>
<reference evidence="1 2" key="1">
    <citation type="submission" date="2014-04" db="EMBL/GenBank/DDBJ databases">
        <authorList>
            <consortium name="DOE Joint Genome Institute"/>
            <person name="Kuo A."/>
            <person name="Kohler A."/>
            <person name="Nagy L.G."/>
            <person name="Floudas D."/>
            <person name="Copeland A."/>
            <person name="Barry K.W."/>
            <person name="Cichocki N."/>
            <person name="Veneault-Fourrey C."/>
            <person name="LaButti K."/>
            <person name="Lindquist E.A."/>
            <person name="Lipzen A."/>
            <person name="Lundell T."/>
            <person name="Morin E."/>
            <person name="Murat C."/>
            <person name="Sun H."/>
            <person name="Tunlid A."/>
            <person name="Henrissat B."/>
            <person name="Grigoriev I.V."/>
            <person name="Hibbett D.S."/>
            <person name="Martin F."/>
            <person name="Nordberg H.P."/>
            <person name="Cantor M.N."/>
            <person name="Hua S.X."/>
        </authorList>
    </citation>
    <scope>NUCLEOTIDE SEQUENCE [LARGE SCALE GENOMIC DNA]</scope>
    <source>
        <strain evidence="1 2">Foug A</strain>
    </source>
</reference>
<dbReference type="InParanoid" id="A0A0C3A9A4"/>
<gene>
    <name evidence="1" type="ORF">SCLCIDRAFT_871368</name>
</gene>
<dbReference type="Proteomes" id="UP000053989">
    <property type="component" value="Unassembled WGS sequence"/>
</dbReference>
<keyword evidence="2" id="KW-1185">Reference proteome</keyword>
<accession>A0A0C3A9A4</accession>
<evidence type="ECO:0000313" key="2">
    <source>
        <dbReference type="Proteomes" id="UP000053989"/>
    </source>
</evidence>